<keyword evidence="2" id="KW-1185">Reference proteome</keyword>
<gene>
    <name evidence="1" type="ORF">ACFODX_08840</name>
</gene>
<dbReference type="RefSeq" id="WP_378118190.1">
    <property type="nucleotide sequence ID" value="NZ_JBHRTF010000004.1"/>
</dbReference>
<evidence type="ECO:0000313" key="2">
    <source>
        <dbReference type="Proteomes" id="UP001595555"/>
    </source>
</evidence>
<protein>
    <recommendedName>
        <fullName evidence="3">PEP-CTERM protein-sorting domain-containing protein</fullName>
    </recommendedName>
</protein>
<accession>A0ABV7FII6</accession>
<dbReference type="EMBL" id="JBHRTF010000004">
    <property type="protein sequence ID" value="MFC3115658.1"/>
    <property type="molecule type" value="Genomic_DNA"/>
</dbReference>
<name>A0ABV7FII6_9GAMM</name>
<evidence type="ECO:0008006" key="3">
    <source>
        <dbReference type="Google" id="ProtNLM"/>
    </source>
</evidence>
<dbReference type="Proteomes" id="UP001595555">
    <property type="component" value="Unassembled WGS sequence"/>
</dbReference>
<sequence length="202" mass="22421">MKLITILGLWVALIAPSAVAGLIRLDVENLTRYDWETGEPALGGSVSFFIDETVTDSNAQADRGRYQGAIKGGQFTNFISGETYSFDVDATNYMDIESVADMFTGIALRGSFKNQLGQSFLFDLWMEATYKPDDYLHNLESSVSVWNNSVLFNLLEPMDYFEGFGASNVSFKPVSHVPESGSWGLVLMSAIVLGWRRLLRSD</sequence>
<proteinExistence type="predicted"/>
<evidence type="ECO:0000313" key="1">
    <source>
        <dbReference type="EMBL" id="MFC3115658.1"/>
    </source>
</evidence>
<organism evidence="1 2">
    <name type="scientific">Cellvibrio fontiphilus</name>
    <dbReference type="NCBI Taxonomy" id="1815559"/>
    <lineage>
        <taxon>Bacteria</taxon>
        <taxon>Pseudomonadati</taxon>
        <taxon>Pseudomonadota</taxon>
        <taxon>Gammaproteobacteria</taxon>
        <taxon>Cellvibrionales</taxon>
        <taxon>Cellvibrionaceae</taxon>
        <taxon>Cellvibrio</taxon>
    </lineage>
</organism>
<comment type="caution">
    <text evidence="1">The sequence shown here is derived from an EMBL/GenBank/DDBJ whole genome shotgun (WGS) entry which is preliminary data.</text>
</comment>
<reference evidence="2" key="1">
    <citation type="journal article" date="2019" name="Int. J. Syst. Evol. Microbiol.">
        <title>The Global Catalogue of Microorganisms (GCM) 10K type strain sequencing project: providing services to taxonomists for standard genome sequencing and annotation.</title>
        <authorList>
            <consortium name="The Broad Institute Genomics Platform"/>
            <consortium name="The Broad Institute Genome Sequencing Center for Infectious Disease"/>
            <person name="Wu L."/>
            <person name="Ma J."/>
        </authorList>
    </citation>
    <scope>NUCLEOTIDE SEQUENCE [LARGE SCALE GENOMIC DNA]</scope>
    <source>
        <strain evidence="2">KCTC 52237</strain>
    </source>
</reference>